<proteinExistence type="predicted"/>
<evidence type="ECO:0000313" key="5">
    <source>
        <dbReference type="Proteomes" id="UP000585609"/>
    </source>
</evidence>
<dbReference type="RefSeq" id="WP_176236819.1">
    <property type="nucleotide sequence ID" value="NZ_BLRU01000034.1"/>
</dbReference>
<gene>
    <name evidence="1" type="ORF">HKBW3S03_00578</name>
    <name evidence="2" type="ORF">HKBW3S09_00045</name>
    <name evidence="3" type="ORF">HKBW3S34_00497</name>
</gene>
<sequence>MRQLLVECSDPGLVITLAEEFENVLRQIDFPRATVNLLLLRGGLAEVTSWAVEAIRRGARRLLLLGYKGHQTQFVPPTGELASAFSLLTMLGRRVGLVVAADDYSRRRLGLAQTCGEGFVRVSLDGRRDRCCFVACEYRNGK</sequence>
<evidence type="ECO:0000313" key="2">
    <source>
        <dbReference type="EMBL" id="GFP22578.1"/>
    </source>
</evidence>
<name>A0A6V8NI77_9ACTN</name>
<dbReference type="EMBL" id="BLRZ01000015">
    <property type="protein sequence ID" value="GFP29577.1"/>
    <property type="molecule type" value="Genomic_DNA"/>
</dbReference>
<accession>A0A6V8NI77</accession>
<keyword evidence="6" id="KW-1185">Reference proteome</keyword>
<evidence type="ECO:0000313" key="3">
    <source>
        <dbReference type="EMBL" id="GFP29577.1"/>
    </source>
</evidence>
<organism evidence="1 4">
    <name type="scientific">Candidatus Hakubella thermalkaliphila</name>
    <dbReference type="NCBI Taxonomy" id="2754717"/>
    <lineage>
        <taxon>Bacteria</taxon>
        <taxon>Bacillati</taxon>
        <taxon>Actinomycetota</taxon>
        <taxon>Actinomycetota incertae sedis</taxon>
        <taxon>Candidatus Hakubellales</taxon>
        <taxon>Candidatus Hakubellaceae</taxon>
        <taxon>Candidatus Hakubella</taxon>
    </lineage>
</organism>
<dbReference type="Proteomes" id="UP000585609">
    <property type="component" value="Unassembled WGS sequence"/>
</dbReference>
<comment type="caution">
    <text evidence="1">The sequence shown here is derived from an EMBL/GenBank/DDBJ whole genome shotgun (WGS) entry which is preliminary data.</text>
</comment>
<reference evidence="4 5" key="1">
    <citation type="journal article" date="2020" name="Front. Microbiol.">
        <title>Single-cell genomics of novel Actinobacteria with the Wood-Ljungdahl pathway discovered in a serpentinizing system.</title>
        <authorList>
            <person name="Merino N."/>
            <person name="Kawai M."/>
            <person name="Boyd E.S."/>
            <person name="Colman D.R."/>
            <person name="McGlynn S.E."/>
            <person name="Nealson K.H."/>
            <person name="Kurokawa K."/>
            <person name="Hongoh Y."/>
        </authorList>
    </citation>
    <scope>NUCLEOTIDE SEQUENCE [LARGE SCALE GENOMIC DNA]</scope>
    <source>
        <strain evidence="1 4">S03</strain>
        <strain evidence="2 5">S09_30</strain>
        <strain evidence="3 6">S34</strain>
    </source>
</reference>
<dbReference type="EMBL" id="BLRU01000034">
    <property type="protein sequence ID" value="GFP19074.1"/>
    <property type="molecule type" value="Genomic_DNA"/>
</dbReference>
<evidence type="ECO:0000313" key="4">
    <source>
        <dbReference type="Proteomes" id="UP000574717"/>
    </source>
</evidence>
<dbReference type="EMBL" id="BLRW01000003">
    <property type="protein sequence ID" value="GFP22578.1"/>
    <property type="molecule type" value="Genomic_DNA"/>
</dbReference>
<dbReference type="AlphaFoldDB" id="A0A6V8NI77"/>
<dbReference type="Proteomes" id="UP000588083">
    <property type="component" value="Unassembled WGS sequence"/>
</dbReference>
<evidence type="ECO:0000313" key="6">
    <source>
        <dbReference type="Proteomes" id="UP000588083"/>
    </source>
</evidence>
<dbReference type="Proteomes" id="UP000574717">
    <property type="component" value="Unassembled WGS sequence"/>
</dbReference>
<protein>
    <submittedName>
        <fullName evidence="1">Uncharacterized protein</fullName>
    </submittedName>
</protein>
<evidence type="ECO:0000313" key="1">
    <source>
        <dbReference type="EMBL" id="GFP19074.1"/>
    </source>
</evidence>